<accession>A0ABN9EB65</accession>
<name>A0ABN9EB65_9NEOB</name>
<evidence type="ECO:0000313" key="2">
    <source>
        <dbReference type="Proteomes" id="UP001162483"/>
    </source>
</evidence>
<proteinExistence type="predicted"/>
<comment type="caution">
    <text evidence="1">The sequence shown here is derived from an EMBL/GenBank/DDBJ whole genome shotgun (WGS) entry which is preliminary data.</text>
</comment>
<protein>
    <submittedName>
        <fullName evidence="1">Uncharacterized protein</fullName>
    </submittedName>
</protein>
<gene>
    <name evidence="1" type="ORF">SPARVUS_LOCUS9601487</name>
</gene>
<organism evidence="1 2">
    <name type="scientific">Staurois parvus</name>
    <dbReference type="NCBI Taxonomy" id="386267"/>
    <lineage>
        <taxon>Eukaryota</taxon>
        <taxon>Metazoa</taxon>
        <taxon>Chordata</taxon>
        <taxon>Craniata</taxon>
        <taxon>Vertebrata</taxon>
        <taxon>Euteleostomi</taxon>
        <taxon>Amphibia</taxon>
        <taxon>Batrachia</taxon>
        <taxon>Anura</taxon>
        <taxon>Neobatrachia</taxon>
        <taxon>Ranoidea</taxon>
        <taxon>Ranidae</taxon>
        <taxon>Staurois</taxon>
    </lineage>
</organism>
<dbReference type="EMBL" id="CATNWA010015335">
    <property type="protein sequence ID" value="CAI9582116.1"/>
    <property type="molecule type" value="Genomic_DNA"/>
</dbReference>
<keyword evidence="2" id="KW-1185">Reference proteome</keyword>
<evidence type="ECO:0000313" key="1">
    <source>
        <dbReference type="EMBL" id="CAI9582116.1"/>
    </source>
</evidence>
<sequence>MHNCMPGHSNSLSIVSLTNRIPFCKFTWKYSFSSLETTCNILELISPKSSPRSCAILPTKVPCLDSSGMI</sequence>
<dbReference type="Proteomes" id="UP001162483">
    <property type="component" value="Unassembled WGS sequence"/>
</dbReference>
<reference evidence="1" key="1">
    <citation type="submission" date="2023-05" db="EMBL/GenBank/DDBJ databases">
        <authorList>
            <person name="Stuckert A."/>
        </authorList>
    </citation>
    <scope>NUCLEOTIDE SEQUENCE</scope>
</reference>